<evidence type="ECO:0000256" key="4">
    <source>
        <dbReference type="ARBA" id="ARBA00022525"/>
    </source>
</evidence>
<comment type="similarity">
    <text evidence="2">Belongs to the corazonin family.</text>
</comment>
<feature type="compositionally biased region" description="Basic and acidic residues" evidence="8">
    <location>
        <begin position="81"/>
        <end position="92"/>
    </location>
</feature>
<feature type="chain" id="PRO_5040217865" description="Pro-corazonin" evidence="9">
    <location>
        <begin position="28"/>
        <end position="123"/>
    </location>
</feature>
<sequence length="123" mass="14198">MSGSKGSNMLPHASLLLIFLALSSVAAQTFQYSRGWTNGKRDGLKRDVPRDIAALERIISPCQMSKLKYLLEGRPLNERIRDRGSRTADRVSHTVRHPLRRREDHHRKVAGRNWMRIAEDRVR</sequence>
<protein>
    <recommendedName>
        <fullName evidence="3">Pro-corazonin</fullName>
    </recommendedName>
</protein>
<feature type="compositionally biased region" description="Basic residues" evidence="8">
    <location>
        <begin position="93"/>
        <end position="104"/>
    </location>
</feature>
<name>A0A9N9RDW4_9NEOP</name>
<comment type="subcellular location">
    <subcellularLocation>
        <location evidence="1">Secreted</location>
    </subcellularLocation>
</comment>
<accession>A0A9N9RDW4</accession>
<dbReference type="GO" id="GO:0045823">
    <property type="term" value="P:positive regulation of heart contraction"/>
    <property type="evidence" value="ECO:0007669"/>
    <property type="project" value="InterPro"/>
</dbReference>
<evidence type="ECO:0000313" key="11">
    <source>
        <dbReference type="Proteomes" id="UP001153714"/>
    </source>
</evidence>
<evidence type="ECO:0000256" key="9">
    <source>
        <dbReference type="SAM" id="SignalP"/>
    </source>
</evidence>
<reference evidence="10" key="2">
    <citation type="submission" date="2022-10" db="EMBL/GenBank/DDBJ databases">
        <authorList>
            <consortium name="ENA_rothamsted_submissions"/>
            <consortium name="culmorum"/>
            <person name="King R."/>
        </authorList>
    </citation>
    <scope>NUCLEOTIDE SEQUENCE</scope>
</reference>
<proteinExistence type="inferred from homology"/>
<dbReference type="EMBL" id="OU893338">
    <property type="protein sequence ID" value="CAG9794806.1"/>
    <property type="molecule type" value="Genomic_DNA"/>
</dbReference>
<keyword evidence="6" id="KW-0027">Amidation</keyword>
<keyword evidence="7" id="KW-0527">Neuropeptide</keyword>
<evidence type="ECO:0000256" key="3">
    <source>
        <dbReference type="ARBA" id="ARBA00014144"/>
    </source>
</evidence>
<evidence type="ECO:0000256" key="6">
    <source>
        <dbReference type="ARBA" id="ARBA00022815"/>
    </source>
</evidence>
<keyword evidence="11" id="KW-1185">Reference proteome</keyword>
<dbReference type="Proteomes" id="UP001153714">
    <property type="component" value="Chromosome 7"/>
</dbReference>
<keyword evidence="5 9" id="KW-0732">Signal</keyword>
<dbReference type="GO" id="GO:0005576">
    <property type="term" value="C:extracellular region"/>
    <property type="evidence" value="ECO:0007669"/>
    <property type="project" value="UniProtKB-SubCell"/>
</dbReference>
<gene>
    <name evidence="10" type="ORF">DIATSA_LOCUS12153</name>
</gene>
<feature type="signal peptide" evidence="9">
    <location>
        <begin position="1"/>
        <end position="27"/>
    </location>
</feature>
<dbReference type="Pfam" id="PF17308">
    <property type="entry name" value="Corazonin"/>
    <property type="match status" value="1"/>
</dbReference>
<reference evidence="10" key="1">
    <citation type="submission" date="2021-12" db="EMBL/GenBank/DDBJ databases">
        <authorList>
            <person name="King R."/>
        </authorList>
    </citation>
    <scope>NUCLEOTIDE SEQUENCE</scope>
</reference>
<evidence type="ECO:0000313" key="10">
    <source>
        <dbReference type="EMBL" id="CAG9794806.1"/>
    </source>
</evidence>
<dbReference type="InterPro" id="IPR020190">
    <property type="entry name" value="Procorazonin"/>
</dbReference>
<evidence type="ECO:0000256" key="2">
    <source>
        <dbReference type="ARBA" id="ARBA00009635"/>
    </source>
</evidence>
<evidence type="ECO:0000256" key="1">
    <source>
        <dbReference type="ARBA" id="ARBA00004613"/>
    </source>
</evidence>
<dbReference type="GO" id="GO:0007218">
    <property type="term" value="P:neuropeptide signaling pathway"/>
    <property type="evidence" value="ECO:0007669"/>
    <property type="project" value="UniProtKB-KW"/>
</dbReference>
<dbReference type="GO" id="GO:0071858">
    <property type="term" value="F:corazonin receptor binding"/>
    <property type="evidence" value="ECO:0007669"/>
    <property type="project" value="InterPro"/>
</dbReference>
<organism evidence="10 11">
    <name type="scientific">Diatraea saccharalis</name>
    <name type="common">sugarcane borer</name>
    <dbReference type="NCBI Taxonomy" id="40085"/>
    <lineage>
        <taxon>Eukaryota</taxon>
        <taxon>Metazoa</taxon>
        <taxon>Ecdysozoa</taxon>
        <taxon>Arthropoda</taxon>
        <taxon>Hexapoda</taxon>
        <taxon>Insecta</taxon>
        <taxon>Pterygota</taxon>
        <taxon>Neoptera</taxon>
        <taxon>Endopterygota</taxon>
        <taxon>Lepidoptera</taxon>
        <taxon>Glossata</taxon>
        <taxon>Ditrysia</taxon>
        <taxon>Pyraloidea</taxon>
        <taxon>Crambidae</taxon>
        <taxon>Crambinae</taxon>
        <taxon>Diatraea</taxon>
    </lineage>
</organism>
<dbReference type="OrthoDB" id="6436322at2759"/>
<feature type="region of interest" description="Disordered" evidence="8">
    <location>
        <begin position="81"/>
        <end position="104"/>
    </location>
</feature>
<dbReference type="AlphaFoldDB" id="A0A9N9RDW4"/>
<evidence type="ECO:0000256" key="5">
    <source>
        <dbReference type="ARBA" id="ARBA00022729"/>
    </source>
</evidence>
<keyword evidence="4" id="KW-0964">Secreted</keyword>
<evidence type="ECO:0000256" key="7">
    <source>
        <dbReference type="ARBA" id="ARBA00023320"/>
    </source>
</evidence>
<evidence type="ECO:0000256" key="8">
    <source>
        <dbReference type="SAM" id="MobiDB-lite"/>
    </source>
</evidence>